<dbReference type="GO" id="GO:0140662">
    <property type="term" value="F:ATP-dependent protein folding chaperone"/>
    <property type="evidence" value="ECO:0007669"/>
    <property type="project" value="InterPro"/>
</dbReference>
<dbReference type="EC" id="5.6.1.7" evidence="6"/>
<dbReference type="FunFam" id="3.50.7.10:FF:000001">
    <property type="entry name" value="60 kDa chaperonin"/>
    <property type="match status" value="1"/>
</dbReference>
<accession>B7AR21</accession>
<dbReference type="SUPFAM" id="SSF52029">
    <property type="entry name" value="GroEL apical domain-like"/>
    <property type="match status" value="1"/>
</dbReference>
<dbReference type="CDD" id="cd03344">
    <property type="entry name" value="GroEL"/>
    <property type="match status" value="1"/>
</dbReference>
<evidence type="ECO:0000256" key="1">
    <source>
        <dbReference type="ARBA" id="ARBA00006607"/>
    </source>
</evidence>
<gene>
    <name evidence="6" type="primary">groEL</name>
    <name evidence="6" type="synonym">groL</name>
    <name evidence="9" type="ORF">BACPEC_01131</name>
</gene>
<evidence type="ECO:0000256" key="5">
    <source>
        <dbReference type="ARBA" id="ARBA00023235"/>
    </source>
</evidence>
<comment type="subcellular location">
    <subcellularLocation>
        <location evidence="6">Cytoplasm</location>
    </subcellularLocation>
</comment>
<dbReference type="NCBIfam" id="NF009489">
    <property type="entry name" value="PRK12851.1"/>
    <property type="match status" value="1"/>
</dbReference>
<comment type="subunit">
    <text evidence="6 8">Forms a cylinder of 14 subunits composed of two heptameric rings stacked back-to-back. Interacts with the co-chaperonin GroES.</text>
</comment>
<dbReference type="STRING" id="483218.BACPEC_01131"/>
<reference evidence="9 10" key="1">
    <citation type="submission" date="2008-11" db="EMBL/GenBank/DDBJ databases">
        <title>Draft genome sequence of Bacteroides pectinophilus (ATCC 43243).</title>
        <authorList>
            <person name="Sudarsanam P."/>
            <person name="Ley R."/>
            <person name="Guruge J."/>
            <person name="Turnbaugh P.J."/>
            <person name="Mahowald M."/>
            <person name="Liep D."/>
            <person name="Gordon J."/>
        </authorList>
    </citation>
    <scope>NUCLEOTIDE SEQUENCE [LARGE SCALE GENOMIC DNA]</scope>
    <source>
        <strain evidence="9 10">ATCC 43243</strain>
    </source>
</reference>
<dbReference type="Gene3D" id="3.50.7.10">
    <property type="entry name" value="GroEL"/>
    <property type="match status" value="1"/>
</dbReference>
<dbReference type="PANTHER" id="PTHR45633">
    <property type="entry name" value="60 KDA HEAT SHOCK PROTEIN, MITOCHONDRIAL"/>
    <property type="match status" value="1"/>
</dbReference>
<dbReference type="HOGENOM" id="CLU_016503_3_0_9"/>
<dbReference type="GO" id="GO:0051082">
    <property type="term" value="F:unfolded protein binding"/>
    <property type="evidence" value="ECO:0007669"/>
    <property type="project" value="UniProtKB-UniRule"/>
</dbReference>
<comment type="similarity">
    <text evidence="1 6 7">Belongs to the chaperonin (HSP60) family.</text>
</comment>
<dbReference type="Pfam" id="PF00118">
    <property type="entry name" value="Cpn60_TCP1"/>
    <property type="match status" value="1"/>
</dbReference>
<feature type="binding site" evidence="6">
    <location>
        <position position="494"/>
    </location>
    <ligand>
        <name>ATP</name>
        <dbReference type="ChEBI" id="CHEBI:30616"/>
    </ligand>
</feature>
<evidence type="ECO:0000256" key="3">
    <source>
        <dbReference type="ARBA" id="ARBA00022840"/>
    </source>
</evidence>
<dbReference type="InterPro" id="IPR001844">
    <property type="entry name" value="Cpn60/GroEL"/>
</dbReference>
<dbReference type="NCBIfam" id="TIGR02348">
    <property type="entry name" value="GroEL"/>
    <property type="match status" value="1"/>
</dbReference>
<evidence type="ECO:0000256" key="4">
    <source>
        <dbReference type="ARBA" id="ARBA00023186"/>
    </source>
</evidence>
<feature type="binding site" evidence="6">
    <location>
        <begin position="29"/>
        <end position="32"/>
    </location>
    <ligand>
        <name>ATP</name>
        <dbReference type="ChEBI" id="CHEBI:30616"/>
    </ligand>
</feature>
<dbReference type="GO" id="GO:0016853">
    <property type="term" value="F:isomerase activity"/>
    <property type="evidence" value="ECO:0007669"/>
    <property type="project" value="UniProtKB-KW"/>
</dbReference>
<dbReference type="HAMAP" id="MF_00600">
    <property type="entry name" value="CH60"/>
    <property type="match status" value="1"/>
</dbReference>
<keyword evidence="5 6" id="KW-0413">Isomerase</keyword>
<dbReference type="AlphaFoldDB" id="B7AR21"/>
<name>B7AR21_9FIRM</name>
<organism evidence="9 10">
    <name type="scientific">[Bacteroides] pectinophilus ATCC 43243</name>
    <dbReference type="NCBI Taxonomy" id="483218"/>
    <lineage>
        <taxon>Bacteria</taxon>
        <taxon>Bacillati</taxon>
        <taxon>Bacillota</taxon>
        <taxon>Clostridia</taxon>
        <taxon>Eubacteriales</taxon>
    </lineage>
</organism>
<dbReference type="GO" id="GO:0005524">
    <property type="term" value="F:ATP binding"/>
    <property type="evidence" value="ECO:0007669"/>
    <property type="project" value="UniProtKB-UniRule"/>
</dbReference>
<dbReference type="PROSITE" id="PS00296">
    <property type="entry name" value="CHAPERONINS_CPN60"/>
    <property type="match status" value="1"/>
</dbReference>
<dbReference type="PRINTS" id="PR00298">
    <property type="entry name" value="CHAPERONIN60"/>
</dbReference>
<keyword evidence="3 6" id="KW-0067">ATP-binding</keyword>
<dbReference type="SUPFAM" id="SSF54849">
    <property type="entry name" value="GroEL-intermediate domain like"/>
    <property type="match status" value="1"/>
</dbReference>
<sequence>MAKEIKYGADARSAMEAGVNKLANTVRVTLGPKGRNVVLDKSYGAPLITNDGVTIAKEIELEDKFENMGAQLVKEVATKTNDAAGDGTTTATVLAQAMVNAGMKNLAAGANPIILRKGMKKATDCAVEAIAHMSEKVTGKDQIAKVASISAGDEEVGQMVADAMEKVSNDGVITIEESKTMKTELDLVEGMQFDRGYISAYMATDMDKMEAVLDNPYILITDKKISNIQEILPILEQIVQSGSKLLIIAEDVEGEALTTLIVNKLRGTFNVVAVKAPGYGDRRKEMLKDIAILTGGQVVSEELGLELKDTTMDMLGRAKSVKVQKENTVIVDGEGNKADIDARVAQIKAQIEETTSDFDKEKLQERLAKLAGGVAVIRVGAATETEMKEAKLRMEDALNATRAAVEEGVISGGGSAYIHASKEVAKLAASLAGDEKTGAEIILKALEAPLFHIANNAGLEGAVIINNVRESEVGTGYDALNEKYVNMVEAGILDPAKVTRSALQNATSVASTLLTTEAAVGTIKEDAPAMPAGAGMGGMM</sequence>
<proteinExistence type="inferred from homology"/>
<dbReference type="NCBIfam" id="NF000592">
    <property type="entry name" value="PRK00013.1"/>
    <property type="match status" value="1"/>
</dbReference>
<dbReference type="eggNOG" id="COG0459">
    <property type="taxonomic scope" value="Bacteria"/>
</dbReference>
<dbReference type="InterPro" id="IPR018370">
    <property type="entry name" value="Chaperonin_Cpn60_CS"/>
</dbReference>
<evidence type="ECO:0000256" key="7">
    <source>
        <dbReference type="RuleBase" id="RU000418"/>
    </source>
</evidence>
<dbReference type="InterPro" id="IPR002423">
    <property type="entry name" value="Cpn60/GroEL/TCP-1"/>
</dbReference>
<dbReference type="NCBIfam" id="NF009488">
    <property type="entry name" value="PRK12850.1"/>
    <property type="match status" value="1"/>
</dbReference>
<comment type="caution">
    <text evidence="6">Lacks conserved residue(s) required for the propagation of feature annotation.</text>
</comment>
<dbReference type="InterPro" id="IPR027410">
    <property type="entry name" value="TCP-1-like_intermed_sf"/>
</dbReference>
<feature type="binding site" evidence="6">
    <location>
        <position position="413"/>
    </location>
    <ligand>
        <name>ATP</name>
        <dbReference type="ChEBI" id="CHEBI:30616"/>
    </ligand>
</feature>
<keyword evidence="10" id="KW-1185">Reference proteome</keyword>
<evidence type="ECO:0000313" key="10">
    <source>
        <dbReference type="Proteomes" id="UP000003136"/>
    </source>
</evidence>
<reference evidence="9 10" key="2">
    <citation type="submission" date="2008-11" db="EMBL/GenBank/DDBJ databases">
        <authorList>
            <person name="Fulton L."/>
            <person name="Clifton S."/>
            <person name="Fulton B."/>
            <person name="Xu J."/>
            <person name="Minx P."/>
            <person name="Pepin K.H."/>
            <person name="Johnson M."/>
            <person name="Bhonagiri V."/>
            <person name="Nash W.E."/>
            <person name="Mardis E.R."/>
            <person name="Wilson R.K."/>
        </authorList>
    </citation>
    <scope>NUCLEOTIDE SEQUENCE [LARGE SCALE GENOMIC DNA]</scope>
    <source>
        <strain evidence="9 10">ATCC 43243</strain>
    </source>
</reference>
<dbReference type="InterPro" id="IPR027409">
    <property type="entry name" value="GroEL-like_apical_dom_sf"/>
</dbReference>
<dbReference type="GO" id="GO:0005737">
    <property type="term" value="C:cytoplasm"/>
    <property type="evidence" value="ECO:0007669"/>
    <property type="project" value="UniProtKB-SubCell"/>
</dbReference>
<evidence type="ECO:0000313" key="9">
    <source>
        <dbReference type="EMBL" id="EEC58143.1"/>
    </source>
</evidence>
<dbReference type="GO" id="GO:0042026">
    <property type="term" value="P:protein refolding"/>
    <property type="evidence" value="ECO:0007669"/>
    <property type="project" value="UniProtKB-UniRule"/>
</dbReference>
<dbReference type="Gene3D" id="3.30.260.10">
    <property type="entry name" value="TCP-1-like chaperonin intermediate domain"/>
    <property type="match status" value="1"/>
</dbReference>
<keyword evidence="6" id="KW-0963">Cytoplasm</keyword>
<evidence type="ECO:0000256" key="6">
    <source>
        <dbReference type="HAMAP-Rule" id="MF_00600"/>
    </source>
</evidence>
<evidence type="ECO:0000256" key="2">
    <source>
        <dbReference type="ARBA" id="ARBA00022741"/>
    </source>
</evidence>
<dbReference type="InterPro" id="IPR027413">
    <property type="entry name" value="GROEL-like_equatorial_sf"/>
</dbReference>
<keyword evidence="2 6" id="KW-0547">Nucleotide-binding</keyword>
<feature type="binding site" evidence="6">
    <location>
        <begin position="86"/>
        <end position="90"/>
    </location>
    <ligand>
        <name>ATP</name>
        <dbReference type="ChEBI" id="CHEBI:30616"/>
    </ligand>
</feature>
<dbReference type="SUPFAM" id="SSF48592">
    <property type="entry name" value="GroEL equatorial domain-like"/>
    <property type="match status" value="1"/>
</dbReference>
<protein>
    <recommendedName>
        <fullName evidence="6">Chaperonin GroEL</fullName>
        <ecNumber evidence="6">5.6.1.7</ecNumber>
    </recommendedName>
    <alternativeName>
        <fullName evidence="6">60 kDa chaperonin</fullName>
    </alternativeName>
    <alternativeName>
        <fullName evidence="6">Chaperonin-60</fullName>
        <shortName evidence="6">Cpn60</shortName>
    </alternativeName>
</protein>
<dbReference type="Gene3D" id="1.10.560.10">
    <property type="entry name" value="GroEL-like equatorial domain"/>
    <property type="match status" value="1"/>
</dbReference>
<comment type="function">
    <text evidence="6 8">Together with its co-chaperonin GroES, plays an essential role in assisting protein folding. The GroEL-GroES system forms a nano-cage that allows encapsulation of the non-native substrate proteins and provides a physical environment optimized to promote and accelerate protein folding.</text>
</comment>
<evidence type="ECO:0000256" key="8">
    <source>
        <dbReference type="RuleBase" id="RU000419"/>
    </source>
</evidence>
<feature type="binding site" evidence="6">
    <location>
        <begin position="478"/>
        <end position="480"/>
    </location>
    <ligand>
        <name>ATP</name>
        <dbReference type="ChEBI" id="CHEBI:30616"/>
    </ligand>
</feature>
<keyword evidence="4 6" id="KW-0143">Chaperone</keyword>
<dbReference type="NCBIfam" id="NF009487">
    <property type="entry name" value="PRK12849.1"/>
    <property type="match status" value="1"/>
</dbReference>
<dbReference type="Proteomes" id="UP000003136">
    <property type="component" value="Unassembled WGS sequence"/>
</dbReference>
<dbReference type="EMBL" id="ABVQ01000035">
    <property type="protein sequence ID" value="EEC58143.1"/>
    <property type="molecule type" value="Genomic_DNA"/>
</dbReference>